<evidence type="ECO:0000256" key="3">
    <source>
        <dbReference type="ARBA" id="ARBA00023295"/>
    </source>
</evidence>
<dbReference type="OMA" id="IRIPPIP"/>
<dbReference type="SUPFAM" id="SSF51445">
    <property type="entry name" value="(Trans)glycosidases"/>
    <property type="match status" value="1"/>
</dbReference>
<dbReference type="GO" id="GO:0005975">
    <property type="term" value="P:carbohydrate metabolic process"/>
    <property type="evidence" value="ECO:0007669"/>
    <property type="project" value="InterPro"/>
</dbReference>
<dbReference type="AlphaFoldDB" id="A0A068V9M1"/>
<dbReference type="GO" id="GO:0004553">
    <property type="term" value="F:hydrolase activity, hydrolyzing O-glycosyl compounds"/>
    <property type="evidence" value="ECO:0007669"/>
    <property type="project" value="InterPro"/>
</dbReference>
<protein>
    <recommendedName>
        <fullName evidence="9">Glucan endo-1,3-beta-D-glucosidase</fullName>
    </recommendedName>
</protein>
<evidence type="ECO:0000256" key="5">
    <source>
        <dbReference type="RuleBase" id="RU004336"/>
    </source>
</evidence>
<dbReference type="PROSITE" id="PS00587">
    <property type="entry name" value="GLYCOSYL_HYDROL_F17"/>
    <property type="match status" value="1"/>
</dbReference>
<evidence type="ECO:0000313" key="8">
    <source>
        <dbReference type="Proteomes" id="UP000295252"/>
    </source>
</evidence>
<keyword evidence="3 5" id="KW-0326">Glycosidase</keyword>
<name>A0A068V9M1_COFCA</name>
<dbReference type="InterPro" id="IPR044965">
    <property type="entry name" value="Glyco_hydro_17_plant"/>
</dbReference>
<reference evidence="8" key="1">
    <citation type="journal article" date="2014" name="Science">
        <title>The coffee genome provides insight into the convergent evolution of caffeine biosynthesis.</title>
        <authorList>
            <person name="Denoeud F."/>
            <person name="Carretero-Paulet L."/>
            <person name="Dereeper A."/>
            <person name="Droc G."/>
            <person name="Guyot R."/>
            <person name="Pietrella M."/>
            <person name="Zheng C."/>
            <person name="Alberti A."/>
            <person name="Anthony F."/>
            <person name="Aprea G."/>
            <person name="Aury J.M."/>
            <person name="Bento P."/>
            <person name="Bernard M."/>
            <person name="Bocs S."/>
            <person name="Campa C."/>
            <person name="Cenci A."/>
            <person name="Combes M.C."/>
            <person name="Crouzillat D."/>
            <person name="Da Silva C."/>
            <person name="Daddiego L."/>
            <person name="De Bellis F."/>
            <person name="Dussert S."/>
            <person name="Garsmeur O."/>
            <person name="Gayraud T."/>
            <person name="Guignon V."/>
            <person name="Jahn K."/>
            <person name="Jamilloux V."/>
            <person name="Joet T."/>
            <person name="Labadie K."/>
            <person name="Lan T."/>
            <person name="Leclercq J."/>
            <person name="Lepelley M."/>
            <person name="Leroy T."/>
            <person name="Li L.T."/>
            <person name="Librado P."/>
            <person name="Lopez L."/>
            <person name="Munoz A."/>
            <person name="Noel B."/>
            <person name="Pallavicini A."/>
            <person name="Perrotta G."/>
            <person name="Poncet V."/>
            <person name="Pot D."/>
            <person name="Priyono X."/>
            <person name="Rigoreau M."/>
            <person name="Rouard M."/>
            <person name="Rozas J."/>
            <person name="Tranchant-Dubreuil C."/>
            <person name="VanBuren R."/>
            <person name="Zhang Q."/>
            <person name="Andrade A.C."/>
            <person name="Argout X."/>
            <person name="Bertrand B."/>
            <person name="de Kochko A."/>
            <person name="Graziosi G."/>
            <person name="Henry R.J."/>
            <person name="Jayarama X."/>
            <person name="Ming R."/>
            <person name="Nagai C."/>
            <person name="Rounsley S."/>
            <person name="Sankoff D."/>
            <person name="Giuliano G."/>
            <person name="Albert V.A."/>
            <person name="Wincker P."/>
            <person name="Lashermes P."/>
        </authorList>
    </citation>
    <scope>NUCLEOTIDE SEQUENCE [LARGE SCALE GENOMIC DNA]</scope>
    <source>
        <strain evidence="8">cv. DH200-94</strain>
    </source>
</reference>
<sequence>MLFQVIWIFNQIKEGSKYQTMVYLSFFQIVWIIVLVNFPTGTIGDKVNIGVSYPRFPPDVPSLPQEIVDLYKKYGIGKIRIPPIPDVLEALRGSDIDVALGIPNEDVETMATNFDFATFWYTQFIEPYVHDVKFTFMIVGNEAIPGERGGFVSPAMRNLQTVLDNNGVGSSIHVTTAVSTNVLDFTLPPSAAEFTILALNEGLDKVVEFLQYVASNVLMVNVYPYNDYAADPANIRLDFAQFTANEAVIVDDTLNYTNLFDATLDAFFWALERANGSDVRLAVAETGWPTAGNGNVTTTALASTYNNNLVKHVVNYNGTPKKPGQGGLDAFIFSLFDENTDPDEDRRNFGIFNSNLEPAYPLFSANGNKHF</sequence>
<evidence type="ECO:0000256" key="2">
    <source>
        <dbReference type="ARBA" id="ARBA00022801"/>
    </source>
</evidence>
<dbReference type="EMBL" id="HG739239">
    <property type="protein sequence ID" value="CDP17356.1"/>
    <property type="molecule type" value="Genomic_DNA"/>
</dbReference>
<keyword evidence="6" id="KW-0472">Membrane</keyword>
<gene>
    <name evidence="7" type="ORF">GSCOC_T00009699001</name>
</gene>
<dbReference type="InterPro" id="IPR017853">
    <property type="entry name" value="GH"/>
</dbReference>
<dbReference type="STRING" id="49390.A0A068V9M1"/>
<keyword evidence="6" id="KW-0812">Transmembrane</keyword>
<feature type="transmembrane region" description="Helical" evidence="6">
    <location>
        <begin position="21"/>
        <end position="38"/>
    </location>
</feature>
<evidence type="ECO:0000256" key="6">
    <source>
        <dbReference type="SAM" id="Phobius"/>
    </source>
</evidence>
<evidence type="ECO:0000256" key="4">
    <source>
        <dbReference type="RuleBase" id="RU004335"/>
    </source>
</evidence>
<organism evidence="7 8">
    <name type="scientific">Coffea canephora</name>
    <name type="common">Robusta coffee</name>
    <dbReference type="NCBI Taxonomy" id="49390"/>
    <lineage>
        <taxon>Eukaryota</taxon>
        <taxon>Viridiplantae</taxon>
        <taxon>Streptophyta</taxon>
        <taxon>Embryophyta</taxon>
        <taxon>Tracheophyta</taxon>
        <taxon>Spermatophyta</taxon>
        <taxon>Magnoliopsida</taxon>
        <taxon>eudicotyledons</taxon>
        <taxon>Gunneridae</taxon>
        <taxon>Pentapetalae</taxon>
        <taxon>asterids</taxon>
        <taxon>lamiids</taxon>
        <taxon>Gentianales</taxon>
        <taxon>Rubiaceae</taxon>
        <taxon>Ixoroideae</taxon>
        <taxon>Gardenieae complex</taxon>
        <taxon>Bertiereae - Coffeeae clade</taxon>
        <taxon>Coffeeae</taxon>
        <taxon>Coffea</taxon>
    </lineage>
</organism>
<comment type="similarity">
    <text evidence="1 4">Belongs to the glycosyl hydrolase 17 family.</text>
</comment>
<keyword evidence="2 5" id="KW-0378">Hydrolase</keyword>
<keyword evidence="6" id="KW-1133">Transmembrane helix</keyword>
<accession>A0A068V9M1</accession>
<keyword evidence="8" id="KW-1185">Reference proteome</keyword>
<dbReference type="Gramene" id="CDP17356">
    <property type="protein sequence ID" value="CDP17356"/>
    <property type="gene ID" value="GSCOC_T00009699001"/>
</dbReference>
<proteinExistence type="inferred from homology"/>
<dbReference type="InterPro" id="IPR000490">
    <property type="entry name" value="Glyco_hydro_17"/>
</dbReference>
<evidence type="ECO:0000313" key="7">
    <source>
        <dbReference type="EMBL" id="CDP17356.1"/>
    </source>
</evidence>
<evidence type="ECO:0008006" key="9">
    <source>
        <dbReference type="Google" id="ProtNLM"/>
    </source>
</evidence>
<dbReference type="InParanoid" id="A0A068V9M1"/>
<dbReference type="OrthoDB" id="941679at2759"/>
<dbReference type="Gene3D" id="3.20.20.80">
    <property type="entry name" value="Glycosidases"/>
    <property type="match status" value="1"/>
</dbReference>
<dbReference type="Proteomes" id="UP000295252">
    <property type="component" value="Chromosome I"/>
</dbReference>
<dbReference type="PANTHER" id="PTHR32227">
    <property type="entry name" value="GLUCAN ENDO-1,3-BETA-GLUCOSIDASE BG1-RELATED-RELATED"/>
    <property type="match status" value="1"/>
</dbReference>
<dbReference type="FunFam" id="3.20.20.80:FF:000010">
    <property type="entry name" value="glucan endo-1,3-beta-glucosidase, basic"/>
    <property type="match status" value="1"/>
</dbReference>
<dbReference type="PhylomeDB" id="A0A068V9M1"/>
<dbReference type="Pfam" id="PF00332">
    <property type="entry name" value="Glyco_hydro_17"/>
    <property type="match status" value="1"/>
</dbReference>
<evidence type="ECO:0000256" key="1">
    <source>
        <dbReference type="ARBA" id="ARBA00008773"/>
    </source>
</evidence>